<dbReference type="PANTHER" id="PTHR30466">
    <property type="entry name" value="FLAVIN REDUCTASE"/>
    <property type="match status" value="1"/>
</dbReference>
<evidence type="ECO:0000313" key="7">
    <source>
        <dbReference type="Proteomes" id="UP000093451"/>
    </source>
</evidence>
<name>A0A3B8F1R4_AGRTU</name>
<dbReference type="InterPro" id="IPR012349">
    <property type="entry name" value="Split_barrel_FMN-bd"/>
</dbReference>
<dbReference type="Proteomes" id="UP000093451">
    <property type="component" value="Unassembled WGS sequence"/>
</dbReference>
<dbReference type="Gene3D" id="2.30.110.10">
    <property type="entry name" value="Electron Transport, Fmn-binding Protein, Chain A"/>
    <property type="match status" value="1"/>
</dbReference>
<dbReference type="Pfam" id="PF01613">
    <property type="entry name" value="Flavin_Reduct"/>
    <property type="match status" value="1"/>
</dbReference>
<evidence type="ECO:0000313" key="6">
    <source>
        <dbReference type="EMBL" id="QTG15801.1"/>
    </source>
</evidence>
<evidence type="ECO:0000256" key="1">
    <source>
        <dbReference type="ARBA" id="ARBA00008898"/>
    </source>
</evidence>
<dbReference type="EMBL" id="CP049217">
    <property type="protein sequence ID" value="QTG15801.1"/>
    <property type="molecule type" value="Genomic_DNA"/>
</dbReference>
<evidence type="ECO:0000313" key="5">
    <source>
        <dbReference type="EMBL" id="OCJ37681.1"/>
    </source>
</evidence>
<reference evidence="4" key="2">
    <citation type="journal article" date="2020" name="Science">
        <title>Unexpected conservation and global transmission of agrobacterial virulence plasmids.</title>
        <authorList>
            <person name="Weisberg A.J."/>
            <person name="Davis E.W. 2nd"/>
            <person name="Tabima J."/>
            <person name="Belcher M.S."/>
            <person name="Miller M."/>
            <person name="Kuo C.H."/>
            <person name="Loper J.E."/>
            <person name="Grunwald N.J."/>
            <person name="Putnam M.L."/>
            <person name="Chang J.H."/>
        </authorList>
    </citation>
    <scope>NUCLEOTIDE SEQUENCE</scope>
    <source>
        <strain evidence="4">17-1853-1a</strain>
    </source>
</reference>
<sequence length="181" mass="19151">MTLQYAAKDQQFINLRDPVSGKAPDADSLKAALRTLGGGVSVITAGEGDARTGATVTSATALSVDPPRILVALNRSSSTWPVVQRFGHLAVNIIGPNHQFIANQFAGVGGLKGVDRYRGAEWTRLASGAPILEDAVAAIDCTIEEAIERHSHVIIIGKVEAIRIGSGHSLVYQNGRYHSLD</sequence>
<dbReference type="InterPro" id="IPR050268">
    <property type="entry name" value="NADH-dep_flavin_reductase"/>
</dbReference>
<dbReference type="AlphaFoldDB" id="A0A3B8F1R4"/>
<keyword evidence="2" id="KW-0560">Oxidoreductase</keyword>
<gene>
    <name evidence="5" type="ORF">A6U91_05535</name>
    <name evidence="4" type="ORF">G6M46_09060</name>
    <name evidence="6" type="ORF">G6M86_21400</name>
</gene>
<dbReference type="GO" id="GO:0010181">
    <property type="term" value="F:FMN binding"/>
    <property type="evidence" value="ECO:0007669"/>
    <property type="project" value="InterPro"/>
</dbReference>
<reference evidence="6" key="3">
    <citation type="submission" date="2020-02" db="EMBL/GenBank/DDBJ databases">
        <title>Unexpected conservation and global transmission of agrobacterial virulence plasmids.</title>
        <authorList>
            <person name="Weisberg A.J."/>
            <person name="Davis E.W. II"/>
            <person name="Tabima J.R."/>
            <person name="Belcher M.S."/>
            <person name="Miller M."/>
            <person name="Kuo C.-H."/>
            <person name="Loper J.E."/>
            <person name="Grunwald N.J."/>
            <person name="Putnam M.L."/>
            <person name="Chang J.H."/>
        </authorList>
    </citation>
    <scope>NUCLEOTIDE SEQUENCE</scope>
    <source>
        <strain evidence="6">Q15/94</strain>
    </source>
</reference>
<dbReference type="GO" id="GO:0042602">
    <property type="term" value="F:riboflavin reductase (NADPH) activity"/>
    <property type="evidence" value="ECO:0007669"/>
    <property type="project" value="TreeGrafter"/>
</dbReference>
<dbReference type="GeneID" id="92772839"/>
<organism evidence="4 8">
    <name type="scientific">Agrobacterium tumefaciens</name>
    <dbReference type="NCBI Taxonomy" id="358"/>
    <lineage>
        <taxon>Bacteria</taxon>
        <taxon>Pseudomonadati</taxon>
        <taxon>Pseudomonadota</taxon>
        <taxon>Alphaproteobacteria</taxon>
        <taxon>Hyphomicrobiales</taxon>
        <taxon>Rhizobiaceae</taxon>
        <taxon>Rhizobium/Agrobacterium group</taxon>
        <taxon>Agrobacterium</taxon>
        <taxon>Agrobacterium tumefaciens complex</taxon>
    </lineage>
</organism>
<evidence type="ECO:0000313" key="8">
    <source>
        <dbReference type="Proteomes" id="UP000702952"/>
    </source>
</evidence>
<feature type="domain" description="Flavin reductase like" evidence="3">
    <location>
        <begin position="33"/>
        <end position="179"/>
    </location>
</feature>
<dbReference type="PANTHER" id="PTHR30466:SF11">
    <property type="entry name" value="FLAVIN-DEPENDENT MONOOXYGENASE, REDUCTASE SUBUNIT HSAB"/>
    <property type="match status" value="1"/>
</dbReference>
<reference evidence="5 7" key="1">
    <citation type="journal article" date="2016" name="PeerJ">
        <title>Gall-ID: tools for genotyping gall-causing phytopathogenic bacteria.</title>
        <authorList>
            <person name="Davis E.W.II."/>
            <person name="Weisberg A.J."/>
            <person name="Tabima J.F."/>
            <person name="Grunwald N.J."/>
            <person name="Chang J.H."/>
        </authorList>
    </citation>
    <scope>NUCLEOTIDE SEQUENCE [LARGE SCALE GENOMIC DNA]</scope>
    <source>
        <strain evidence="5 7">N2/73</strain>
    </source>
</reference>
<protein>
    <submittedName>
        <fullName evidence="4">Flavin reductase</fullName>
    </submittedName>
</protein>
<comment type="similarity">
    <text evidence="1">Belongs to the non-flavoprotein flavin reductase family.</text>
</comment>
<dbReference type="SUPFAM" id="SSF50475">
    <property type="entry name" value="FMN-binding split barrel"/>
    <property type="match status" value="1"/>
</dbReference>
<dbReference type="KEGG" id="atf:Ach5_32860"/>
<proteinExistence type="inferred from homology"/>
<accession>A0A3B8F1R4</accession>
<dbReference type="InterPro" id="IPR002563">
    <property type="entry name" value="Flavin_Rdtase-like_dom"/>
</dbReference>
<accession>A0AA86KS46</accession>
<dbReference type="EMBL" id="LXKT01000013">
    <property type="protein sequence ID" value="OCJ37681.1"/>
    <property type="molecule type" value="Genomic_DNA"/>
</dbReference>
<dbReference type="Proteomes" id="UP000702952">
    <property type="component" value="Unassembled WGS sequence"/>
</dbReference>
<dbReference type="SMART" id="SM00903">
    <property type="entry name" value="Flavin_Reduct"/>
    <property type="match status" value="1"/>
</dbReference>
<dbReference type="EMBL" id="JAAMAY010000014">
    <property type="protein sequence ID" value="NTC28304.1"/>
    <property type="molecule type" value="Genomic_DNA"/>
</dbReference>
<evidence type="ECO:0000313" key="4">
    <source>
        <dbReference type="EMBL" id="NTC28304.1"/>
    </source>
</evidence>
<evidence type="ECO:0000259" key="3">
    <source>
        <dbReference type="SMART" id="SM00903"/>
    </source>
</evidence>
<dbReference type="Proteomes" id="UP000663946">
    <property type="component" value="Chromosome 2"/>
</dbReference>
<dbReference type="RefSeq" id="WP_003511097.1">
    <property type="nucleotide sequence ID" value="NZ_CP011247.1"/>
</dbReference>
<evidence type="ECO:0000256" key="2">
    <source>
        <dbReference type="ARBA" id="ARBA00023002"/>
    </source>
</evidence>